<protein>
    <submittedName>
        <fullName evidence="2">Uncharacterized protein</fullName>
    </submittedName>
</protein>
<feature type="transmembrane region" description="Helical" evidence="1">
    <location>
        <begin position="25"/>
        <end position="50"/>
    </location>
</feature>
<keyword evidence="1" id="KW-1133">Transmembrane helix</keyword>
<dbReference type="STRING" id="115433.SAMN05421835_11672"/>
<evidence type="ECO:0000313" key="3">
    <source>
        <dbReference type="Proteomes" id="UP000199025"/>
    </source>
</evidence>
<evidence type="ECO:0000313" key="2">
    <source>
        <dbReference type="EMBL" id="SFK23785.1"/>
    </source>
</evidence>
<sequence length="106" mass="10873">MSTEELQVVAVEGERPRRGRWWRGLTGSLAAGLAGLAVIVLGAGVVSALLGAPGPGVWLLVGHPVAAVLALAAQRFADRRDGAVAGVAGAVVVVVVLLALWLFWWG</sequence>
<dbReference type="AlphaFoldDB" id="A0A1I3XW64"/>
<dbReference type="RefSeq" id="WP_091511829.1">
    <property type="nucleotide sequence ID" value="NZ_CBDQZW010000011.1"/>
</dbReference>
<proteinExistence type="predicted"/>
<feature type="transmembrane region" description="Helical" evidence="1">
    <location>
        <begin position="56"/>
        <end position="73"/>
    </location>
</feature>
<reference evidence="2 3" key="1">
    <citation type="submission" date="2016-10" db="EMBL/GenBank/DDBJ databases">
        <authorList>
            <person name="de Groot N.N."/>
        </authorList>
    </citation>
    <scope>NUCLEOTIDE SEQUENCE [LARGE SCALE GENOMIC DNA]</scope>
    <source>
        <strain evidence="2 3">DSM 44468</strain>
    </source>
</reference>
<organism evidence="2 3">
    <name type="scientific">Amycolatopsis sacchari</name>
    <dbReference type="NCBI Taxonomy" id="115433"/>
    <lineage>
        <taxon>Bacteria</taxon>
        <taxon>Bacillati</taxon>
        <taxon>Actinomycetota</taxon>
        <taxon>Actinomycetes</taxon>
        <taxon>Pseudonocardiales</taxon>
        <taxon>Pseudonocardiaceae</taxon>
        <taxon>Amycolatopsis</taxon>
    </lineage>
</organism>
<keyword evidence="1" id="KW-0812">Transmembrane</keyword>
<keyword evidence="1" id="KW-0472">Membrane</keyword>
<evidence type="ECO:0000256" key="1">
    <source>
        <dbReference type="SAM" id="Phobius"/>
    </source>
</evidence>
<accession>A0A1I3XW64</accession>
<dbReference type="EMBL" id="FORP01000016">
    <property type="protein sequence ID" value="SFK23785.1"/>
    <property type="molecule type" value="Genomic_DNA"/>
</dbReference>
<keyword evidence="3" id="KW-1185">Reference proteome</keyword>
<dbReference type="Proteomes" id="UP000199025">
    <property type="component" value="Unassembled WGS sequence"/>
</dbReference>
<gene>
    <name evidence="2" type="ORF">SAMN05421835_11672</name>
</gene>
<feature type="transmembrane region" description="Helical" evidence="1">
    <location>
        <begin position="85"/>
        <end position="104"/>
    </location>
</feature>
<name>A0A1I3XW64_9PSEU</name>